<keyword evidence="4" id="KW-0119">Carbohydrate metabolism</keyword>
<dbReference type="PANTHER" id="PTHR43060:SF17">
    <property type="entry name" value="L-THREONATE DEHYDROGENASE"/>
    <property type="match status" value="1"/>
</dbReference>
<dbReference type="InterPro" id="IPR008927">
    <property type="entry name" value="6-PGluconate_DH-like_C_sf"/>
</dbReference>
<comment type="similarity">
    <text evidence="6">Belongs to the HIBADH-related family. L-threonate dehydrogenase subfamily.</text>
</comment>
<organism evidence="13 14">
    <name type="scientific">Desulfovibrio porci</name>
    <dbReference type="NCBI Taxonomy" id="2605782"/>
    <lineage>
        <taxon>Bacteria</taxon>
        <taxon>Pseudomonadati</taxon>
        <taxon>Thermodesulfobacteriota</taxon>
        <taxon>Desulfovibrionia</taxon>
        <taxon>Desulfovibrionales</taxon>
        <taxon>Desulfovibrionaceae</taxon>
        <taxon>Desulfovibrio</taxon>
    </lineage>
</organism>
<sequence>MPQRTYAVIGLGAIGLGMAQSLLRAGLKTIGCNRGPRPLETFAANGGQTTHNPAEAAARADVLFLAVVNAAQAEDVLFGQGGAARAMQAGDLVVNCVTVKPAFAVDMERRLAELGLLYLDAPVSGGPAQSAAGKLSIMASGSPEAFARAETGLKAVAAVVHRLGDEAGKGSAMKVVNQLLAGTHIAAAAEAMALGLRMGLDAGDVYKVITSAAANSWMFETRMKHVVSGDYTPLSAVDIFVKDLGIVSETTREQAMPAPLAAAALQQFVAAQARGLGREADAAVIKTFPGIELPRKKD</sequence>
<evidence type="ECO:0000313" key="13">
    <source>
        <dbReference type="EMBL" id="MSS28583.1"/>
    </source>
</evidence>
<dbReference type="Gene3D" id="1.10.1040.10">
    <property type="entry name" value="N-(1-d-carboxylethyl)-l-norvaline Dehydrogenase, domain 2"/>
    <property type="match status" value="1"/>
</dbReference>
<dbReference type="InterPro" id="IPR013328">
    <property type="entry name" value="6PGD_dom2"/>
</dbReference>
<feature type="domain" description="6-phosphogluconate dehydrogenase NADP-binding" evidence="11">
    <location>
        <begin position="6"/>
        <end position="161"/>
    </location>
</feature>
<evidence type="ECO:0000256" key="8">
    <source>
        <dbReference type="ARBA" id="ARBA00039407"/>
    </source>
</evidence>
<dbReference type="EC" id="1.1.1.411" evidence="7"/>
<evidence type="ECO:0000313" key="14">
    <source>
        <dbReference type="Proteomes" id="UP000477488"/>
    </source>
</evidence>
<dbReference type="GO" id="GO:0051287">
    <property type="term" value="F:NAD binding"/>
    <property type="evidence" value="ECO:0007669"/>
    <property type="project" value="InterPro"/>
</dbReference>
<dbReference type="GO" id="GO:0050661">
    <property type="term" value="F:NADP binding"/>
    <property type="evidence" value="ECO:0007669"/>
    <property type="project" value="InterPro"/>
</dbReference>
<dbReference type="GO" id="GO:0016616">
    <property type="term" value="F:oxidoreductase activity, acting on the CH-OH group of donors, NAD or NADP as acceptor"/>
    <property type="evidence" value="ECO:0007669"/>
    <property type="project" value="InterPro"/>
</dbReference>
<evidence type="ECO:0000256" key="5">
    <source>
        <dbReference type="ARBA" id="ARBA00037062"/>
    </source>
</evidence>
<dbReference type="EMBL" id="VUMH01000011">
    <property type="protein sequence ID" value="MSS28583.1"/>
    <property type="molecule type" value="Genomic_DNA"/>
</dbReference>
<evidence type="ECO:0000256" key="2">
    <source>
        <dbReference type="ARBA" id="ARBA00023002"/>
    </source>
</evidence>
<evidence type="ECO:0000256" key="10">
    <source>
        <dbReference type="PIRSR" id="PIRSR000103-1"/>
    </source>
</evidence>
<comment type="caution">
    <text evidence="13">The sequence shown here is derived from an EMBL/GenBank/DDBJ whole genome shotgun (WGS) entry which is preliminary data.</text>
</comment>
<dbReference type="SUPFAM" id="SSF48179">
    <property type="entry name" value="6-phosphogluconate dehydrogenase C-terminal domain-like"/>
    <property type="match status" value="1"/>
</dbReference>
<dbReference type="AlphaFoldDB" id="A0A6L5XMS8"/>
<evidence type="ECO:0000256" key="1">
    <source>
        <dbReference type="ARBA" id="ARBA00022857"/>
    </source>
</evidence>
<reference evidence="13 14" key="1">
    <citation type="submission" date="2019-09" db="EMBL/GenBank/DDBJ databases">
        <title>In-depth cultivation of the pig gut microbiome towards novel bacterial diversity and tailored functional studies.</title>
        <authorList>
            <person name="Wylensek D."/>
            <person name="Hitch T.C.A."/>
            <person name="Clavel T."/>
        </authorList>
    </citation>
    <scope>NUCLEOTIDE SEQUENCE [LARGE SCALE GENOMIC DNA]</scope>
    <source>
        <strain evidence="13 14">PG-178-WT-4</strain>
    </source>
</reference>
<accession>A0A6L5XMS8</accession>
<comment type="function">
    <text evidence="5">Catalyzes oxidation of L-threonate to 2-oxo-tetronate. Can use either NAD(+) or NADP(+) as cosubstrate, with a preference for NAD(+).</text>
</comment>
<name>A0A6L5XMS8_9BACT</name>
<dbReference type="Pfam" id="PF14833">
    <property type="entry name" value="NAD_binding_11"/>
    <property type="match status" value="1"/>
</dbReference>
<dbReference type="Gene3D" id="3.40.50.720">
    <property type="entry name" value="NAD(P)-binding Rossmann-like Domain"/>
    <property type="match status" value="1"/>
</dbReference>
<evidence type="ECO:0000259" key="12">
    <source>
        <dbReference type="Pfam" id="PF14833"/>
    </source>
</evidence>
<dbReference type="Proteomes" id="UP000477488">
    <property type="component" value="Unassembled WGS sequence"/>
</dbReference>
<dbReference type="InterPro" id="IPR050006">
    <property type="entry name" value="LtnD"/>
</dbReference>
<gene>
    <name evidence="13" type="ORF">FYJ44_11190</name>
</gene>
<dbReference type="Pfam" id="PF03446">
    <property type="entry name" value="NAD_binding_2"/>
    <property type="match status" value="1"/>
</dbReference>
<dbReference type="NCBIfam" id="NF043037">
    <property type="entry name" value="ThreonDh"/>
    <property type="match status" value="1"/>
</dbReference>
<evidence type="ECO:0000259" key="11">
    <source>
        <dbReference type="Pfam" id="PF03446"/>
    </source>
</evidence>
<evidence type="ECO:0000256" key="6">
    <source>
        <dbReference type="ARBA" id="ARBA00037979"/>
    </source>
</evidence>
<evidence type="ECO:0000256" key="3">
    <source>
        <dbReference type="ARBA" id="ARBA00023027"/>
    </source>
</evidence>
<feature type="active site" evidence="10">
    <location>
        <position position="174"/>
    </location>
</feature>
<dbReference type="SUPFAM" id="SSF51735">
    <property type="entry name" value="NAD(P)-binding Rossmann-fold domains"/>
    <property type="match status" value="1"/>
</dbReference>
<keyword evidence="2" id="KW-0560">Oxidoreductase</keyword>
<keyword evidence="1" id="KW-0521">NADP</keyword>
<dbReference type="RefSeq" id="WP_154512096.1">
    <property type="nucleotide sequence ID" value="NZ_JAXELC010000023.1"/>
</dbReference>
<keyword evidence="14" id="KW-1185">Reference proteome</keyword>
<comment type="catalytic activity">
    <reaction evidence="9">
        <text>L-threonate + NAD(+) = 2-dehydro-L-erythronate + NADH + H(+)</text>
        <dbReference type="Rhea" id="RHEA:52548"/>
        <dbReference type="ChEBI" id="CHEBI:15378"/>
        <dbReference type="ChEBI" id="CHEBI:57540"/>
        <dbReference type="ChEBI" id="CHEBI:57561"/>
        <dbReference type="ChEBI" id="CHEBI:57945"/>
        <dbReference type="ChEBI" id="CHEBI:136669"/>
        <dbReference type="EC" id="1.1.1.411"/>
    </reaction>
</comment>
<protein>
    <recommendedName>
        <fullName evidence="8">L-threonate dehydrogenase</fullName>
        <ecNumber evidence="7">1.1.1.411</ecNumber>
    </recommendedName>
</protein>
<dbReference type="PANTHER" id="PTHR43060">
    <property type="entry name" value="3-HYDROXYISOBUTYRATE DEHYDROGENASE-LIKE 1, MITOCHONDRIAL-RELATED"/>
    <property type="match status" value="1"/>
</dbReference>
<proteinExistence type="inferred from homology"/>
<dbReference type="PIRSF" id="PIRSF000103">
    <property type="entry name" value="HIBADH"/>
    <property type="match status" value="1"/>
</dbReference>
<dbReference type="InterPro" id="IPR029154">
    <property type="entry name" value="HIBADH-like_NADP-bd"/>
</dbReference>
<dbReference type="InterPro" id="IPR036291">
    <property type="entry name" value="NAD(P)-bd_dom_sf"/>
</dbReference>
<evidence type="ECO:0000256" key="9">
    <source>
        <dbReference type="ARBA" id="ARBA00047312"/>
    </source>
</evidence>
<evidence type="ECO:0000256" key="4">
    <source>
        <dbReference type="ARBA" id="ARBA00023277"/>
    </source>
</evidence>
<evidence type="ECO:0000256" key="7">
    <source>
        <dbReference type="ARBA" id="ARBA00038870"/>
    </source>
</evidence>
<feature type="domain" description="3-hydroxyisobutyrate dehydrogenase-like NAD-binding" evidence="12">
    <location>
        <begin position="168"/>
        <end position="287"/>
    </location>
</feature>
<dbReference type="InterPro" id="IPR015815">
    <property type="entry name" value="HIBADH-related"/>
</dbReference>
<dbReference type="InterPro" id="IPR006115">
    <property type="entry name" value="6PGDH_NADP-bd"/>
</dbReference>
<keyword evidence="3" id="KW-0520">NAD</keyword>